<reference evidence="2 3" key="1">
    <citation type="submission" date="2020-01" db="EMBL/GenBank/DDBJ databases">
        <authorList>
            <consortium name="DOE Joint Genome Institute"/>
            <person name="Haridas S."/>
            <person name="Albert R."/>
            <person name="Binder M."/>
            <person name="Bloem J."/>
            <person name="Labutti K."/>
            <person name="Salamov A."/>
            <person name="Andreopoulos B."/>
            <person name="Baker S.E."/>
            <person name="Barry K."/>
            <person name="Bills G."/>
            <person name="Bluhm B.H."/>
            <person name="Cannon C."/>
            <person name="Castanera R."/>
            <person name="Culley D.E."/>
            <person name="Daum C."/>
            <person name="Ezra D."/>
            <person name="Gonzalez J.B."/>
            <person name="Henrissat B."/>
            <person name="Kuo A."/>
            <person name="Liang C."/>
            <person name="Lipzen A."/>
            <person name="Lutzoni F."/>
            <person name="Magnuson J."/>
            <person name="Mondo S."/>
            <person name="Nolan M."/>
            <person name="Ohm R."/>
            <person name="Pangilinan J."/>
            <person name="Park H.-J.H."/>
            <person name="Ramirez L."/>
            <person name="Alfaro M."/>
            <person name="Sun H."/>
            <person name="Tritt A."/>
            <person name="Yoshinaga Y."/>
            <person name="Zwiers L.-H.L."/>
            <person name="Turgeon B.G."/>
            <person name="Goodwin S.B."/>
            <person name="Spatafora J.W."/>
            <person name="Crous P.W."/>
            <person name="Grigoriev I.V."/>
        </authorList>
    </citation>
    <scope>NUCLEOTIDE SEQUENCE [LARGE SCALE GENOMIC DNA]</scope>
    <source>
        <strain evidence="2 3">CBS 611.86</strain>
    </source>
</reference>
<protein>
    <submittedName>
        <fullName evidence="2">Uncharacterized protein</fullName>
    </submittedName>
</protein>
<comment type="caution">
    <text evidence="2">The sequence shown here is derived from an EMBL/GenBank/DDBJ whole genome shotgun (WGS) entry which is preliminary data.</text>
</comment>
<name>A0A7C8M7L3_9PLEO</name>
<feature type="chain" id="PRO_5029004304" evidence="1">
    <location>
        <begin position="20"/>
        <end position="296"/>
    </location>
</feature>
<gene>
    <name evidence="2" type="ORF">BDV95DRAFT_620198</name>
</gene>
<proteinExistence type="predicted"/>
<evidence type="ECO:0000313" key="3">
    <source>
        <dbReference type="Proteomes" id="UP000481861"/>
    </source>
</evidence>
<accession>A0A7C8M7L3</accession>
<dbReference type="EMBL" id="JAADJZ010000015">
    <property type="protein sequence ID" value="KAF2869615.1"/>
    <property type="molecule type" value="Genomic_DNA"/>
</dbReference>
<evidence type="ECO:0000313" key="2">
    <source>
        <dbReference type="EMBL" id="KAF2869615.1"/>
    </source>
</evidence>
<keyword evidence="3" id="KW-1185">Reference proteome</keyword>
<dbReference type="AlphaFoldDB" id="A0A7C8M7L3"/>
<dbReference type="Proteomes" id="UP000481861">
    <property type="component" value="Unassembled WGS sequence"/>
</dbReference>
<organism evidence="2 3">
    <name type="scientific">Massariosphaeria phaeospora</name>
    <dbReference type="NCBI Taxonomy" id="100035"/>
    <lineage>
        <taxon>Eukaryota</taxon>
        <taxon>Fungi</taxon>
        <taxon>Dikarya</taxon>
        <taxon>Ascomycota</taxon>
        <taxon>Pezizomycotina</taxon>
        <taxon>Dothideomycetes</taxon>
        <taxon>Pleosporomycetidae</taxon>
        <taxon>Pleosporales</taxon>
        <taxon>Pleosporales incertae sedis</taxon>
        <taxon>Massariosphaeria</taxon>
    </lineage>
</organism>
<sequence length="296" mass="32464">MHLHTLLTALVFLVTSILAVPLDPTTDTSLAVPTAAPDVDMVNDASTLQANLDWDCGWLKLRNGNLHQLAGSEQGGCVNRMSGTFFNTYLPIAGKVHYRCRCVFYREPCNSDKPFITWRGWDGDEARISPGFVKGYWCKARESHLAARVDDTSLAMPTFSPDLDTSLAVPTLSLNLDDTSLAMPTLSPDLDDTSLAVPTSLDIVQDANTLVPSWDCGWVKLKNGALKQLAGDKQGACIPILGNETPIAGKVHDKCTCFFYLEPCTASKGYFAWQGWNGDEKRIQAAKIKGYWCRAK</sequence>
<keyword evidence="1" id="KW-0732">Signal</keyword>
<evidence type="ECO:0000256" key="1">
    <source>
        <dbReference type="SAM" id="SignalP"/>
    </source>
</evidence>
<feature type="signal peptide" evidence="1">
    <location>
        <begin position="1"/>
        <end position="19"/>
    </location>
</feature>